<dbReference type="SUPFAM" id="SSF46458">
    <property type="entry name" value="Globin-like"/>
    <property type="match status" value="1"/>
</dbReference>
<dbReference type="OrthoDB" id="9798157at2"/>
<proteinExistence type="predicted"/>
<keyword evidence="2" id="KW-0349">Heme</keyword>
<evidence type="ECO:0000313" key="5">
    <source>
        <dbReference type="EMBL" id="THG34571.1"/>
    </source>
</evidence>
<evidence type="ECO:0000313" key="6">
    <source>
        <dbReference type="Proteomes" id="UP000307380"/>
    </source>
</evidence>
<organism evidence="5 6">
    <name type="scientific">Orlajensenia flava</name>
    <dbReference type="NCBI Taxonomy" id="2565934"/>
    <lineage>
        <taxon>Bacteria</taxon>
        <taxon>Bacillati</taxon>
        <taxon>Actinomycetota</taxon>
        <taxon>Actinomycetes</taxon>
        <taxon>Micrococcales</taxon>
        <taxon>Microbacteriaceae</taxon>
        <taxon>Orlajensenia</taxon>
    </lineage>
</organism>
<evidence type="ECO:0000256" key="2">
    <source>
        <dbReference type="ARBA" id="ARBA00022617"/>
    </source>
</evidence>
<keyword evidence="6" id="KW-1185">Reference proteome</keyword>
<gene>
    <name evidence="5" type="ORF">E6C70_10010</name>
</gene>
<sequence length="140" mass="14997">MSLYDGLGGFDVLLAVSRRWHQLCLADPEAAHPFEHGLHPQHDERLAAYLAEVCGGPALYTAGYGDESSMQRLHAGNGEPHPSLDAASTRLFTAALNDVGVPAGPAKELSDYFIEATAGMEQYVRSSDAVPPGLPIRLVR</sequence>
<accession>A0A4S4FW95</accession>
<keyword evidence="3" id="KW-0479">Metal-binding</keyword>
<name>A0A4S4FW95_9MICO</name>
<dbReference type="Pfam" id="PF01152">
    <property type="entry name" value="Bac_globin"/>
    <property type="match status" value="1"/>
</dbReference>
<protein>
    <submittedName>
        <fullName evidence="5">Oxidoreductase</fullName>
    </submittedName>
</protein>
<evidence type="ECO:0000256" key="3">
    <source>
        <dbReference type="ARBA" id="ARBA00022723"/>
    </source>
</evidence>
<dbReference type="GO" id="GO:0046872">
    <property type="term" value="F:metal ion binding"/>
    <property type="evidence" value="ECO:0007669"/>
    <property type="project" value="UniProtKB-KW"/>
</dbReference>
<reference evidence="5 6" key="1">
    <citation type="submission" date="2019-04" db="EMBL/GenBank/DDBJ databases">
        <authorList>
            <person name="Jiang L."/>
        </authorList>
    </citation>
    <scope>NUCLEOTIDE SEQUENCE [LARGE SCALE GENOMIC DNA]</scope>
    <source>
        <strain evidence="5 6">YIM 131861</strain>
    </source>
</reference>
<keyword evidence="1" id="KW-0813">Transport</keyword>
<dbReference type="EMBL" id="SSSN01000005">
    <property type="protein sequence ID" value="THG34571.1"/>
    <property type="molecule type" value="Genomic_DNA"/>
</dbReference>
<dbReference type="GO" id="GO:0019825">
    <property type="term" value="F:oxygen binding"/>
    <property type="evidence" value="ECO:0007669"/>
    <property type="project" value="InterPro"/>
</dbReference>
<dbReference type="InterPro" id="IPR001486">
    <property type="entry name" value="Hemoglobin_trunc"/>
</dbReference>
<evidence type="ECO:0000256" key="4">
    <source>
        <dbReference type="ARBA" id="ARBA00023004"/>
    </source>
</evidence>
<dbReference type="AlphaFoldDB" id="A0A4S4FW95"/>
<dbReference type="Proteomes" id="UP000307380">
    <property type="component" value="Unassembled WGS sequence"/>
</dbReference>
<dbReference type="InterPro" id="IPR012292">
    <property type="entry name" value="Globin/Proto"/>
</dbReference>
<keyword evidence="4" id="KW-0408">Iron</keyword>
<evidence type="ECO:0000256" key="1">
    <source>
        <dbReference type="ARBA" id="ARBA00022448"/>
    </source>
</evidence>
<dbReference type="InterPro" id="IPR009050">
    <property type="entry name" value="Globin-like_sf"/>
</dbReference>
<dbReference type="RefSeq" id="WP_136424370.1">
    <property type="nucleotide sequence ID" value="NZ_SSSN01000005.1"/>
</dbReference>
<comment type="caution">
    <text evidence="5">The sequence shown here is derived from an EMBL/GenBank/DDBJ whole genome shotgun (WGS) entry which is preliminary data.</text>
</comment>
<dbReference type="Gene3D" id="1.10.490.10">
    <property type="entry name" value="Globins"/>
    <property type="match status" value="1"/>
</dbReference>
<dbReference type="GO" id="GO:0020037">
    <property type="term" value="F:heme binding"/>
    <property type="evidence" value="ECO:0007669"/>
    <property type="project" value="InterPro"/>
</dbReference>